<dbReference type="EMBL" id="KN293994">
    <property type="protein sequence ID" value="EEH39009.2"/>
    <property type="molecule type" value="Genomic_DNA"/>
</dbReference>
<organism evidence="2 3">
    <name type="scientific">Paracoccidioides lutzii (strain ATCC MYA-826 / Pb01)</name>
    <name type="common">Paracoccidioides brasiliensis</name>
    <dbReference type="NCBI Taxonomy" id="502779"/>
    <lineage>
        <taxon>Eukaryota</taxon>
        <taxon>Fungi</taxon>
        <taxon>Dikarya</taxon>
        <taxon>Ascomycota</taxon>
        <taxon>Pezizomycotina</taxon>
        <taxon>Eurotiomycetes</taxon>
        <taxon>Eurotiomycetidae</taxon>
        <taxon>Onygenales</taxon>
        <taxon>Ajellomycetaceae</taxon>
        <taxon>Paracoccidioides</taxon>
    </lineage>
</organism>
<dbReference type="GeneID" id="9100023"/>
<dbReference type="HOGENOM" id="CLU_1415583_0_0_1"/>
<dbReference type="OrthoDB" id="10584279at2759"/>
<evidence type="ECO:0000256" key="1">
    <source>
        <dbReference type="SAM" id="MobiDB-lite"/>
    </source>
</evidence>
<dbReference type="AlphaFoldDB" id="C1GSH6"/>
<keyword evidence="3" id="KW-1185">Reference proteome</keyword>
<feature type="region of interest" description="Disordered" evidence="1">
    <location>
        <begin position="90"/>
        <end position="192"/>
    </location>
</feature>
<gene>
    <name evidence="2" type="ORF">PAAG_01471</name>
</gene>
<evidence type="ECO:0000313" key="3">
    <source>
        <dbReference type="Proteomes" id="UP000002059"/>
    </source>
</evidence>
<dbReference type="VEuPathDB" id="FungiDB:PAAG_01471"/>
<evidence type="ECO:0000313" key="2">
    <source>
        <dbReference type="EMBL" id="EEH39009.2"/>
    </source>
</evidence>
<sequence length="192" mass="21065">MVYSPSTQEWLKPTAILKQIQLPDYWEAERRERPVTLCVTGIGDTNSSPASSPGQITEDNPVASLGYFGPETLPDSDGDDVLPIHRKLNNTATTKQIGNPMFSEDPANSTPRRPRYRTRQQLSNPSGSSEESKTNSEPQILQSVSAPVMESIISTSNMPPSSTTMNQRSLRQNHRNTINDNRQGAGTADAPL</sequence>
<dbReference type="eggNOG" id="ENOG502RR0E">
    <property type="taxonomic scope" value="Eukaryota"/>
</dbReference>
<proteinExistence type="predicted"/>
<accession>C1GSH6</accession>
<feature type="compositionally biased region" description="Low complexity" evidence="1">
    <location>
        <begin position="151"/>
        <end position="166"/>
    </location>
</feature>
<dbReference type="RefSeq" id="XP_002796463.2">
    <property type="nucleotide sequence ID" value="XM_002796417.2"/>
</dbReference>
<protein>
    <submittedName>
        <fullName evidence="2">Uncharacterized protein</fullName>
    </submittedName>
</protein>
<name>C1GSH6_PARBA</name>
<feature type="compositionally biased region" description="Polar residues" evidence="1">
    <location>
        <begin position="43"/>
        <end position="58"/>
    </location>
</feature>
<feature type="compositionally biased region" description="Polar residues" evidence="1">
    <location>
        <begin position="122"/>
        <end position="145"/>
    </location>
</feature>
<dbReference type="Proteomes" id="UP000002059">
    <property type="component" value="Partially assembled WGS sequence"/>
</dbReference>
<dbReference type="KEGG" id="pbl:PAAG_01471"/>
<reference evidence="2 3" key="1">
    <citation type="journal article" date="2011" name="PLoS Genet.">
        <title>Comparative genomic analysis of human fungal pathogens causing paracoccidioidomycosis.</title>
        <authorList>
            <person name="Desjardins C.A."/>
            <person name="Champion M.D."/>
            <person name="Holder J.W."/>
            <person name="Muszewska A."/>
            <person name="Goldberg J."/>
            <person name="Bailao A.M."/>
            <person name="Brigido M.M."/>
            <person name="Ferreira M.E."/>
            <person name="Garcia A.M."/>
            <person name="Grynberg M."/>
            <person name="Gujja S."/>
            <person name="Heiman D.I."/>
            <person name="Henn M.R."/>
            <person name="Kodira C.D."/>
            <person name="Leon-Narvaez H."/>
            <person name="Longo L.V."/>
            <person name="Ma L.J."/>
            <person name="Malavazi I."/>
            <person name="Matsuo A.L."/>
            <person name="Morais F.V."/>
            <person name="Pereira M."/>
            <person name="Rodriguez-Brito S."/>
            <person name="Sakthikumar S."/>
            <person name="Salem-Izacc S.M."/>
            <person name="Sykes S.M."/>
            <person name="Teixeira M.M."/>
            <person name="Vallejo M.C."/>
            <person name="Walter M.E."/>
            <person name="Yandava C."/>
            <person name="Young S."/>
            <person name="Zeng Q."/>
            <person name="Zucker J."/>
            <person name="Felipe M.S."/>
            <person name="Goldman G.H."/>
            <person name="Haas B.J."/>
            <person name="McEwen J.G."/>
            <person name="Nino-Vega G."/>
            <person name="Puccia R."/>
            <person name="San-Blas G."/>
            <person name="Soares C.M."/>
            <person name="Birren B.W."/>
            <person name="Cuomo C.A."/>
        </authorList>
    </citation>
    <scope>NUCLEOTIDE SEQUENCE [LARGE SCALE GENOMIC DNA]</scope>
    <source>
        <strain evidence="3">ATCC MYA-826 / Pb01</strain>
    </source>
</reference>
<feature type="region of interest" description="Disordered" evidence="1">
    <location>
        <begin position="39"/>
        <end position="61"/>
    </location>
</feature>
<feature type="compositionally biased region" description="Polar residues" evidence="1">
    <location>
        <begin position="167"/>
        <end position="184"/>
    </location>
</feature>